<proteinExistence type="predicted"/>
<comment type="caution">
    <text evidence="1">The sequence shown here is derived from an EMBL/GenBank/DDBJ whole genome shotgun (WGS) entry which is preliminary data.</text>
</comment>
<organism evidence="1 2">
    <name type="scientific">Citrus sinensis</name>
    <name type="common">Sweet orange</name>
    <name type="synonym">Citrus aurantium var. sinensis</name>
    <dbReference type="NCBI Taxonomy" id="2711"/>
    <lineage>
        <taxon>Eukaryota</taxon>
        <taxon>Viridiplantae</taxon>
        <taxon>Streptophyta</taxon>
        <taxon>Embryophyta</taxon>
        <taxon>Tracheophyta</taxon>
        <taxon>Spermatophyta</taxon>
        <taxon>Magnoliopsida</taxon>
        <taxon>eudicotyledons</taxon>
        <taxon>Gunneridae</taxon>
        <taxon>Pentapetalae</taxon>
        <taxon>rosids</taxon>
        <taxon>malvids</taxon>
        <taxon>Sapindales</taxon>
        <taxon>Rutaceae</taxon>
        <taxon>Aurantioideae</taxon>
        <taxon>Citrus</taxon>
    </lineage>
</organism>
<sequence>MSIIGEAILTASVDLLVNKLASEGILFFARQEQIKADLMKWANMLEMIKAVLDDAEEKKTTNQFVKKWLGKLQNLAYDVEDLLDEFQTEAFRRKLLLGNGDPAAAQDQPSSSRTRTSKFRKLIPTCCTTFTPQSIQFDYALMSKIKEINYRFQEIVTQKDSLGLNVSSAGGSKKNRQRLPTTSLVNEAKVCGRETEKKEIVELLLRDDLSNDGGFSVIPIIGMGGLGKTTLAQLVYNDKQVEDHFDLKAWTCVSEDFDVKGLTKTILRSVTKQTIDDSDLNLLQEELKKKLSQKKFLLVLDDVWNENYNDWVRLSRPFEAGAKGSKIIVTTRNQEVADIMGTASACQLKKLSIDDCLAVFAQHSLGSDKLLEEIGKKIVAKCDGLPLAAQALGGLLRGKDDRCDWERVLSTKIWELQEERCDIMPALRVSYYYLSAPLKQCFAYCSLFPKDYEFEEGEIILLWSAVGFLDHGESGNPSEDLGRKFFQELRGRSFFQQSSNSISRFVMHDLINDLARWAAGETYFTLEYTSEVNKQQCFSRNLRHLSYIRGGYDGVQRFEKLYDIQHLRTFLPVMLHSQHGYLAHSILPKLFKLQSLRVFSLRRYRIAELPDSVGDLRYLRHLNLSGTEIKTLPESVSKLYNLHTLLLEDCRHLKKLCAAMGNLIKLHHLNNSNTDSLEEMPLGIGKLTCLQTLSNFVVGKDSGSRLPELKLLTYLRGTLHISKLENVTDIGDAKEAQLDVKENLRELLLQWTRSTDGSSSWKAETEMGVLDMLKPHKNLEQFGICGYGGTKFPTWLGDCSFSNLVTLKFKDCGVCTTLPSVGQLSSLKHLTVRGMSRVKSLGSEFYGNDSPIPFPCLETLRFENMQEWEDWIPLRSDQGVEGFPKLRELHIISCSKLQGTFPEHLPALEMLVIEGCEELLVSVASLPALCKFEIGGCKKVVWRSATDHLGSQNSVVCRDTSNQVFLAGPLKPRLPKLEELKINDMKEQTYMWKSHNELLQDICSLRRLTIRSCPKLQSLVAEEEKDQQQQLCELSCRLEYLILSCCEGLVKLPQSSLSLCSLREIGIYKCSSLVSFPEVALPSKLEKIHIGACDALKSLPEAWMCDTNSSLEILYIEGCRSLTYIAAVQLPSSLKNLQIHGCYNIKTLTVEEGIPSSSSSRYTSSILEHLSIVGCPSLTCIFSKNELPATLESLSVYKCSKLESIAERLDNNTSLETIGINFCENLKILPSGLHNLRQLREITIQRCGNLVSFPEGGLPCAKLSELRIFQCERLEALPKGLHNLTSLQELTIGGALPSLEEDGLPTNLHSLDIRGNMEIWKSMIERGRGFHRFSSLRHLTIDGCDDDMVSFPPEDKRLGTALPLPASLTDLEIGRFPNLERLSSSIVDLQNLTELCLRDCPKLKYFPEKGLPSSLLRLSILSCPLIEEKCRKDGGQYWDLLTHIPFVRIDDKWVFGELNRGRLAYAVVGLMLSYGFSDSYKFVGDIQQKLQQIGNAVPPLLAFALGRKLKEAVEMKASTPQRYSCVL</sequence>
<evidence type="ECO:0000313" key="2">
    <source>
        <dbReference type="Proteomes" id="UP000829398"/>
    </source>
</evidence>
<protein>
    <submittedName>
        <fullName evidence="1">Disease resistance RPP13-like protein 1</fullName>
    </submittedName>
</protein>
<keyword evidence="2" id="KW-1185">Reference proteome</keyword>
<accession>A0ACB8K7W6</accession>
<dbReference type="EMBL" id="CM039174">
    <property type="protein sequence ID" value="KAH9750480.1"/>
    <property type="molecule type" value="Genomic_DNA"/>
</dbReference>
<evidence type="ECO:0000313" key="1">
    <source>
        <dbReference type="EMBL" id="KAH9750480.1"/>
    </source>
</evidence>
<name>A0ACB8K7W6_CITSI</name>
<dbReference type="Proteomes" id="UP000829398">
    <property type="component" value="Chromosome 5"/>
</dbReference>
<gene>
    <name evidence="1" type="ORF">KPL71_013906</name>
</gene>
<reference evidence="2" key="1">
    <citation type="journal article" date="2023" name="Hortic. Res.">
        <title>A chromosome-level phased genome enabling allele-level studies in sweet orange: a case study on citrus Huanglongbing tolerance.</title>
        <authorList>
            <person name="Wu B."/>
            <person name="Yu Q."/>
            <person name="Deng Z."/>
            <person name="Duan Y."/>
            <person name="Luo F."/>
            <person name="Gmitter F. Jr."/>
        </authorList>
    </citation>
    <scope>NUCLEOTIDE SEQUENCE [LARGE SCALE GENOMIC DNA]</scope>
    <source>
        <strain evidence="2">cv. Valencia</strain>
    </source>
</reference>